<dbReference type="STRING" id="229203.SAMN05444338_10314"/>
<reference evidence="4" key="1">
    <citation type="submission" date="2016-10" db="EMBL/GenBank/DDBJ databases">
        <authorList>
            <person name="Varghese N."/>
            <person name="Submissions S."/>
        </authorList>
    </citation>
    <scope>NUCLEOTIDE SEQUENCE [LARGE SCALE GENOMIC DNA]</scope>
    <source>
        <strain evidence="4">DSM 15718</strain>
    </source>
</reference>
<keyword evidence="2" id="KW-0812">Transmembrane</keyword>
<dbReference type="EMBL" id="FNMV01000003">
    <property type="protein sequence ID" value="SDW47631.1"/>
    <property type="molecule type" value="Genomic_DNA"/>
</dbReference>
<keyword evidence="4" id="KW-1185">Reference proteome</keyword>
<evidence type="ECO:0000313" key="4">
    <source>
        <dbReference type="Proteomes" id="UP000198569"/>
    </source>
</evidence>
<feature type="transmembrane region" description="Helical" evidence="2">
    <location>
        <begin position="29"/>
        <end position="47"/>
    </location>
</feature>
<keyword evidence="1" id="KW-0175">Coiled coil</keyword>
<keyword evidence="2" id="KW-1133">Transmembrane helix</keyword>
<feature type="transmembrane region" description="Helical" evidence="2">
    <location>
        <begin position="156"/>
        <end position="175"/>
    </location>
</feature>
<gene>
    <name evidence="3" type="ORF">SAMN05444338_10314</name>
</gene>
<sequence length="228" mass="25947">MIYTSLFTLTITSFSLSYTSKAFYLMKKMTIAIIATIALLFITSNIFSQTTNKPIDSGSLKDQFDNLINTSNDFKGYKVIKATSLLKLQSNVLDSLSVSKEKILVNAGFRNSQKQLIDSLKSKSTASKEVVSNLRSEKESISLFGIQLEKTFFKTLFFLIVLGLIATLVFFIFQFKKSNAITIESKLALKESEKEFEIYKEKALEREQKAMRRLQDELNKKKKEFSAT</sequence>
<protein>
    <submittedName>
        <fullName evidence="3">Uncharacterized protein</fullName>
    </submittedName>
</protein>
<feature type="coiled-coil region" evidence="1">
    <location>
        <begin position="189"/>
        <end position="224"/>
    </location>
</feature>
<dbReference type="Proteomes" id="UP000198569">
    <property type="component" value="Unassembled WGS sequence"/>
</dbReference>
<dbReference type="AlphaFoldDB" id="A0A1H2TUZ0"/>
<evidence type="ECO:0000256" key="2">
    <source>
        <dbReference type="SAM" id="Phobius"/>
    </source>
</evidence>
<evidence type="ECO:0000313" key="3">
    <source>
        <dbReference type="EMBL" id="SDW47631.1"/>
    </source>
</evidence>
<proteinExistence type="predicted"/>
<organism evidence="3 4">
    <name type="scientific">Flavobacterium degerlachei</name>
    <dbReference type="NCBI Taxonomy" id="229203"/>
    <lineage>
        <taxon>Bacteria</taxon>
        <taxon>Pseudomonadati</taxon>
        <taxon>Bacteroidota</taxon>
        <taxon>Flavobacteriia</taxon>
        <taxon>Flavobacteriales</taxon>
        <taxon>Flavobacteriaceae</taxon>
        <taxon>Flavobacterium</taxon>
    </lineage>
</organism>
<accession>A0A1H2TUZ0</accession>
<evidence type="ECO:0000256" key="1">
    <source>
        <dbReference type="SAM" id="Coils"/>
    </source>
</evidence>
<name>A0A1H2TUZ0_9FLAO</name>
<keyword evidence="2" id="KW-0472">Membrane</keyword>